<feature type="domain" description="SnoaL-like" evidence="1">
    <location>
        <begin position="10"/>
        <end position="147"/>
    </location>
</feature>
<dbReference type="Gene3D" id="3.10.450.50">
    <property type="match status" value="1"/>
</dbReference>
<accession>T0HPU3</accession>
<dbReference type="Pfam" id="PF13577">
    <property type="entry name" value="SnoaL_4"/>
    <property type="match status" value="1"/>
</dbReference>
<evidence type="ECO:0000313" key="3">
    <source>
        <dbReference type="Proteomes" id="UP000015527"/>
    </source>
</evidence>
<keyword evidence="3" id="KW-1185">Reference proteome</keyword>
<protein>
    <recommendedName>
        <fullName evidence="1">SnoaL-like domain-containing protein</fullName>
    </recommendedName>
</protein>
<evidence type="ECO:0000313" key="2">
    <source>
        <dbReference type="EMBL" id="EQB15077.1"/>
    </source>
</evidence>
<dbReference type="OrthoDB" id="1492465at2"/>
<dbReference type="PATRIC" id="fig|1096930.3.peg.2494"/>
<dbReference type="EMBL" id="ATHL01000077">
    <property type="protein sequence ID" value="EQB15077.1"/>
    <property type="molecule type" value="Genomic_DNA"/>
</dbReference>
<gene>
    <name evidence="2" type="ORF">L284_12490</name>
</gene>
<dbReference type="RefSeq" id="WP_021234343.1">
    <property type="nucleotide sequence ID" value="NZ_ATHL01000077.1"/>
</dbReference>
<dbReference type="SUPFAM" id="SSF54427">
    <property type="entry name" value="NTF2-like"/>
    <property type="match status" value="1"/>
</dbReference>
<dbReference type="InterPro" id="IPR032710">
    <property type="entry name" value="NTF2-like_dom_sf"/>
</dbReference>
<dbReference type="Proteomes" id="UP000015527">
    <property type="component" value="Unassembled WGS sequence"/>
</dbReference>
<organism evidence="2 3">
    <name type="scientific">Novosphingobium lindaniclasticum LE124</name>
    <dbReference type="NCBI Taxonomy" id="1096930"/>
    <lineage>
        <taxon>Bacteria</taxon>
        <taxon>Pseudomonadati</taxon>
        <taxon>Pseudomonadota</taxon>
        <taxon>Alphaproteobacteria</taxon>
        <taxon>Sphingomonadales</taxon>
        <taxon>Sphingomonadaceae</taxon>
        <taxon>Novosphingobium</taxon>
    </lineage>
</organism>
<comment type="caution">
    <text evidence="2">The sequence shown here is derived from an EMBL/GenBank/DDBJ whole genome shotgun (WGS) entry which is preliminary data.</text>
</comment>
<dbReference type="InterPro" id="IPR037401">
    <property type="entry name" value="SnoaL-like"/>
</dbReference>
<evidence type="ECO:0000259" key="1">
    <source>
        <dbReference type="Pfam" id="PF13577"/>
    </source>
</evidence>
<proteinExistence type="predicted"/>
<reference evidence="2 3" key="1">
    <citation type="journal article" date="2013" name="Genome Announc.">
        <title>Genome Sequence of Novosphingobium lindaniclasticum LE124T, Isolated from a Hexachlorocyclohexane Dumpsite.</title>
        <authorList>
            <person name="Saxena A."/>
            <person name="Nayyar N."/>
            <person name="Sangwan N."/>
            <person name="Kumari R."/>
            <person name="Khurana J.P."/>
            <person name="Lal R."/>
        </authorList>
    </citation>
    <scope>NUCLEOTIDE SEQUENCE [LARGE SCALE GENOMIC DNA]</scope>
    <source>
        <strain evidence="2 3">LE124</strain>
    </source>
</reference>
<dbReference type="AlphaFoldDB" id="T0HPU3"/>
<name>T0HPU3_9SPHN</name>
<sequence>MSDIEARLARVEAELAIQHTQARYAAFADAKYGADRQRVAAEAMTAAAVGQASCFTQDAVWEGGEFGGEITGRTGLTEWFARPPWHFALHYYLAPEFALDGNTAQTRWRLWQIGIRDGEVAPVLLGGITRQRFERQFDGSWLIATMRFEQVQIFPLSAGHMPVPVATEFSR</sequence>